<gene>
    <name evidence="1" type="ORF">B2G52_07055</name>
</gene>
<evidence type="ECO:0000313" key="2">
    <source>
        <dbReference type="Proteomes" id="UP000191249"/>
    </source>
</evidence>
<accession>A0AAU8VWX8</accession>
<reference evidence="1 2" key="1">
    <citation type="submission" date="2017-03" db="EMBL/GenBank/DDBJ databases">
        <title>N. lactamica Y92-1009 whole genome sequence.</title>
        <authorList>
            <person name="Pandey A.K."/>
            <person name="Read R.C."/>
        </authorList>
    </citation>
    <scope>NUCLEOTIDE SEQUENCE [LARGE SCALE GENOMIC DNA]</scope>
    <source>
        <strain evidence="1 2">Y92-1009</strain>
    </source>
</reference>
<dbReference type="AlphaFoldDB" id="A0AAU8VWX8"/>
<dbReference type="Proteomes" id="UP000191249">
    <property type="component" value="Chromosome"/>
</dbReference>
<dbReference type="EMBL" id="CP019894">
    <property type="protein sequence ID" value="ARB05500.1"/>
    <property type="molecule type" value="Genomic_DNA"/>
</dbReference>
<proteinExistence type="predicted"/>
<protein>
    <submittedName>
        <fullName evidence="1">Uncharacterized protein</fullName>
    </submittedName>
</protein>
<organism evidence="1 2">
    <name type="scientific">Neisseria lactamica</name>
    <dbReference type="NCBI Taxonomy" id="486"/>
    <lineage>
        <taxon>Bacteria</taxon>
        <taxon>Pseudomonadati</taxon>
        <taxon>Pseudomonadota</taxon>
        <taxon>Betaproteobacteria</taxon>
        <taxon>Neisseriales</taxon>
        <taxon>Neisseriaceae</taxon>
        <taxon>Neisseria</taxon>
    </lineage>
</organism>
<sequence length="90" mass="10656">MTTRANNDIEYFVKNNTTNEQRIDDFRSCLSVACPEIYKLYQLPDEKGNYQYIIKKYYDNKYNDNAVKSINCIGDNARCMLNNKGYSTKW</sequence>
<name>A0AAU8VWX8_NEILA</name>
<evidence type="ECO:0000313" key="1">
    <source>
        <dbReference type="EMBL" id="ARB05500.1"/>
    </source>
</evidence>